<reference evidence="2 3" key="1">
    <citation type="submission" date="2023-07" db="EMBL/GenBank/DDBJ databases">
        <title>Sorghum-associated microbial communities from plants grown in Nebraska, USA.</title>
        <authorList>
            <person name="Schachtman D."/>
        </authorList>
    </citation>
    <scope>NUCLEOTIDE SEQUENCE [LARGE SCALE GENOMIC DNA]</scope>
    <source>
        <strain evidence="2 3">BE316</strain>
    </source>
</reference>
<organism evidence="2 3">
    <name type="scientific">Roseateles asaccharophilus</name>
    <dbReference type="NCBI Taxonomy" id="582607"/>
    <lineage>
        <taxon>Bacteria</taxon>
        <taxon>Pseudomonadati</taxon>
        <taxon>Pseudomonadota</taxon>
        <taxon>Betaproteobacteria</taxon>
        <taxon>Burkholderiales</taxon>
        <taxon>Sphaerotilaceae</taxon>
        <taxon>Roseateles</taxon>
    </lineage>
</organism>
<name>A0ABU2A4N6_9BURK</name>
<keyword evidence="1" id="KW-0472">Membrane</keyword>
<keyword evidence="3" id="KW-1185">Reference proteome</keyword>
<evidence type="ECO:0000313" key="3">
    <source>
        <dbReference type="Proteomes" id="UP001180825"/>
    </source>
</evidence>
<dbReference type="EMBL" id="JAVDXV010000002">
    <property type="protein sequence ID" value="MDR7332162.1"/>
    <property type="molecule type" value="Genomic_DNA"/>
</dbReference>
<dbReference type="Proteomes" id="UP001180825">
    <property type="component" value="Unassembled WGS sequence"/>
</dbReference>
<proteinExistence type="predicted"/>
<feature type="transmembrane region" description="Helical" evidence="1">
    <location>
        <begin position="6"/>
        <end position="27"/>
    </location>
</feature>
<accession>A0ABU2A4N6</accession>
<feature type="transmembrane region" description="Helical" evidence="1">
    <location>
        <begin position="137"/>
        <end position="154"/>
    </location>
</feature>
<feature type="transmembrane region" description="Helical" evidence="1">
    <location>
        <begin position="91"/>
        <end position="109"/>
    </location>
</feature>
<keyword evidence="1" id="KW-0812">Transmembrane</keyword>
<feature type="transmembrane region" description="Helical" evidence="1">
    <location>
        <begin position="64"/>
        <end position="82"/>
    </location>
</feature>
<gene>
    <name evidence="2" type="ORF">J2X21_001288</name>
</gene>
<sequence length="170" mass="17951">MFGLSALGLVHTLLGLVALVAGARCFLRDGAISTRSRAGLVFIGATVLTCVSGLGIFQRGGFNIAHALSIVALVTLVISALVERGQVLGRLSPYVATVGFSLSYFFHWIPGTTETFTRIPLGAPLFSSPEDPNLEKTVGVLFLVFLVGAAVQVWRLRQRQGCPAPAGRLA</sequence>
<protein>
    <submittedName>
        <fullName evidence="2">Membrane protein</fullName>
    </submittedName>
</protein>
<comment type="caution">
    <text evidence="2">The sequence shown here is derived from an EMBL/GenBank/DDBJ whole genome shotgun (WGS) entry which is preliminary data.</text>
</comment>
<evidence type="ECO:0000256" key="1">
    <source>
        <dbReference type="SAM" id="Phobius"/>
    </source>
</evidence>
<evidence type="ECO:0000313" key="2">
    <source>
        <dbReference type="EMBL" id="MDR7332162.1"/>
    </source>
</evidence>
<dbReference type="RefSeq" id="WP_310326310.1">
    <property type="nucleotide sequence ID" value="NZ_JAVDXV010000002.1"/>
</dbReference>
<keyword evidence="1" id="KW-1133">Transmembrane helix</keyword>
<feature type="transmembrane region" description="Helical" evidence="1">
    <location>
        <begin position="39"/>
        <end position="58"/>
    </location>
</feature>